<dbReference type="GO" id="GO:0006043">
    <property type="term" value="P:glucosamine catabolic process"/>
    <property type="evidence" value="ECO:0007669"/>
    <property type="project" value="TreeGrafter"/>
</dbReference>
<proteinExistence type="predicted"/>
<evidence type="ECO:0000313" key="2">
    <source>
        <dbReference type="EMBL" id="SVC13420.1"/>
    </source>
</evidence>
<dbReference type="InterPro" id="IPR004547">
    <property type="entry name" value="Glucosamine6P_isomerase"/>
</dbReference>
<dbReference type="GO" id="GO:0005737">
    <property type="term" value="C:cytoplasm"/>
    <property type="evidence" value="ECO:0007669"/>
    <property type="project" value="TreeGrafter"/>
</dbReference>
<accession>A0A382JMS6</accession>
<dbReference type="GO" id="GO:0004342">
    <property type="term" value="F:glucosamine-6-phosphate deaminase activity"/>
    <property type="evidence" value="ECO:0007669"/>
    <property type="project" value="InterPro"/>
</dbReference>
<sequence>MKLTPHSGTLGSLPIEMRAQPVRSFDVDSLPVHVFASEDDMSSAAANEVNQYLRGVIAKQGRAAAILATGNSQIQFLEKLLTIGEVDWSKVTLFHMDEYLGLDGDHSASFQKYMRERVEQKVHPAAFHYLEGNTLEPIKECRRYANLLATQPIDLCCLGVGENGHIAFNDPPVADFNDPEAVKIVQLDDTCRQQQHGEGHFPTFDSVPQYALTLTVPALCQATKMICLCPETRKAKIAKIALQGEISTTCPVSYLRTQPQCVMYLDEESASLL</sequence>
<dbReference type="GO" id="GO:0006046">
    <property type="term" value="P:N-acetylglucosamine catabolic process"/>
    <property type="evidence" value="ECO:0007669"/>
    <property type="project" value="TreeGrafter"/>
</dbReference>
<evidence type="ECO:0000259" key="1">
    <source>
        <dbReference type="Pfam" id="PF01182"/>
    </source>
</evidence>
<dbReference type="EMBL" id="UINC01075339">
    <property type="protein sequence ID" value="SVC13420.1"/>
    <property type="molecule type" value="Genomic_DNA"/>
</dbReference>
<dbReference type="GO" id="GO:0005975">
    <property type="term" value="P:carbohydrate metabolic process"/>
    <property type="evidence" value="ECO:0007669"/>
    <property type="project" value="InterPro"/>
</dbReference>
<name>A0A382JMS6_9ZZZZ</name>
<dbReference type="Gene3D" id="3.40.50.1360">
    <property type="match status" value="1"/>
</dbReference>
<dbReference type="Pfam" id="PF01182">
    <property type="entry name" value="Glucosamine_iso"/>
    <property type="match status" value="1"/>
</dbReference>
<protein>
    <recommendedName>
        <fullName evidence="1">Glucosamine/galactosamine-6-phosphate isomerase domain-containing protein</fullName>
    </recommendedName>
</protein>
<dbReference type="PANTHER" id="PTHR11280:SF6">
    <property type="entry name" value="GLUCOSAMINE-6-PHOSPHATE ISOMERASE NAGB"/>
    <property type="match status" value="1"/>
</dbReference>
<gene>
    <name evidence="2" type="ORF">METZ01_LOCUS266274</name>
</gene>
<reference evidence="2" key="1">
    <citation type="submission" date="2018-05" db="EMBL/GenBank/DDBJ databases">
        <authorList>
            <person name="Lanie J.A."/>
            <person name="Ng W.-L."/>
            <person name="Kazmierczak K.M."/>
            <person name="Andrzejewski T.M."/>
            <person name="Davidsen T.M."/>
            <person name="Wayne K.J."/>
            <person name="Tettelin H."/>
            <person name="Glass J.I."/>
            <person name="Rusch D."/>
            <person name="Podicherti R."/>
            <person name="Tsui H.-C.T."/>
            <person name="Winkler M.E."/>
        </authorList>
    </citation>
    <scope>NUCLEOTIDE SEQUENCE</scope>
</reference>
<dbReference type="InterPro" id="IPR006148">
    <property type="entry name" value="Glc/Gal-6P_isomerase"/>
</dbReference>
<organism evidence="2">
    <name type="scientific">marine metagenome</name>
    <dbReference type="NCBI Taxonomy" id="408172"/>
    <lineage>
        <taxon>unclassified sequences</taxon>
        <taxon>metagenomes</taxon>
        <taxon>ecological metagenomes</taxon>
    </lineage>
</organism>
<dbReference type="PANTHER" id="PTHR11280">
    <property type="entry name" value="GLUCOSAMINE-6-PHOSPHATE ISOMERASE"/>
    <property type="match status" value="1"/>
</dbReference>
<dbReference type="GO" id="GO:0042802">
    <property type="term" value="F:identical protein binding"/>
    <property type="evidence" value="ECO:0007669"/>
    <property type="project" value="TreeGrafter"/>
</dbReference>
<dbReference type="GO" id="GO:0019262">
    <property type="term" value="P:N-acetylneuraminate catabolic process"/>
    <property type="evidence" value="ECO:0007669"/>
    <property type="project" value="TreeGrafter"/>
</dbReference>
<dbReference type="SUPFAM" id="SSF100950">
    <property type="entry name" value="NagB/RpiA/CoA transferase-like"/>
    <property type="match status" value="1"/>
</dbReference>
<dbReference type="CDD" id="cd01399">
    <property type="entry name" value="GlcN6P_deaminase"/>
    <property type="match status" value="1"/>
</dbReference>
<feature type="domain" description="Glucosamine/galactosamine-6-phosphate isomerase" evidence="1">
    <location>
        <begin position="37"/>
        <end position="258"/>
    </location>
</feature>
<dbReference type="InterPro" id="IPR037171">
    <property type="entry name" value="NagB/RpiA_transferase-like"/>
</dbReference>
<dbReference type="AlphaFoldDB" id="A0A382JMS6"/>